<dbReference type="Pfam" id="PF13376">
    <property type="entry name" value="OmdA"/>
    <property type="match status" value="1"/>
</dbReference>
<evidence type="ECO:0000259" key="1">
    <source>
        <dbReference type="Pfam" id="PF08818"/>
    </source>
</evidence>
<dbReference type="AlphaFoldDB" id="A0A238LC78"/>
<accession>A0A238LC78</accession>
<dbReference type="InterPro" id="IPR014922">
    <property type="entry name" value="YdhG-like"/>
</dbReference>
<dbReference type="Pfam" id="PF08818">
    <property type="entry name" value="DUF1801"/>
    <property type="match status" value="1"/>
</dbReference>
<proteinExistence type="predicted"/>
<feature type="domain" description="YdhG-like" evidence="1">
    <location>
        <begin position="18"/>
        <end position="115"/>
    </location>
</feature>
<keyword evidence="3" id="KW-1185">Reference proteome</keyword>
<dbReference type="InterPro" id="IPR042216">
    <property type="entry name" value="MitoNEET_CISD"/>
</dbReference>
<dbReference type="SUPFAM" id="SSF159888">
    <property type="entry name" value="YdhG-like"/>
    <property type="match status" value="1"/>
</dbReference>
<reference evidence="3" key="1">
    <citation type="submission" date="2017-05" db="EMBL/GenBank/DDBJ databases">
        <authorList>
            <person name="Rodrigo-Torres L."/>
            <person name="Arahal R. D."/>
            <person name="Lucena T."/>
        </authorList>
    </citation>
    <scope>NUCLEOTIDE SEQUENCE [LARGE SCALE GENOMIC DNA]</scope>
    <source>
        <strain evidence="3">CECT 8899</strain>
    </source>
</reference>
<dbReference type="Gene3D" id="3.40.5.90">
    <property type="entry name" value="CDGSH iron-sulfur domain, mitoNEET-type"/>
    <property type="match status" value="1"/>
</dbReference>
<dbReference type="RefSeq" id="WP_093991238.1">
    <property type="nucleotide sequence ID" value="NZ_FXZK01000001.1"/>
</dbReference>
<evidence type="ECO:0000313" key="3">
    <source>
        <dbReference type="Proteomes" id="UP000201613"/>
    </source>
</evidence>
<gene>
    <name evidence="2" type="ORF">LOM8899_01295</name>
</gene>
<dbReference type="PIRSF" id="PIRSF021308">
    <property type="entry name" value="UCP021308"/>
    <property type="match status" value="1"/>
</dbReference>
<dbReference type="Proteomes" id="UP000201613">
    <property type="component" value="Unassembled WGS sequence"/>
</dbReference>
<dbReference type="OrthoDB" id="214150at2"/>
<protein>
    <recommendedName>
        <fullName evidence="1">YdhG-like domain-containing protein</fullName>
    </recommendedName>
</protein>
<name>A0A238LC78_9RHOB</name>
<evidence type="ECO:0000313" key="2">
    <source>
        <dbReference type="EMBL" id="SMY07163.1"/>
    </source>
</evidence>
<organism evidence="2 3">
    <name type="scientific">Flavimaricola marinus</name>
    <dbReference type="NCBI Taxonomy" id="1819565"/>
    <lineage>
        <taxon>Bacteria</taxon>
        <taxon>Pseudomonadati</taxon>
        <taxon>Pseudomonadota</taxon>
        <taxon>Alphaproteobacteria</taxon>
        <taxon>Rhodobacterales</taxon>
        <taxon>Paracoccaceae</taxon>
        <taxon>Flavimaricola</taxon>
    </lineage>
</organism>
<dbReference type="EMBL" id="FXZK01000001">
    <property type="protein sequence ID" value="SMY07163.1"/>
    <property type="molecule type" value="Genomic_DNA"/>
</dbReference>
<dbReference type="InterPro" id="IPR016786">
    <property type="entry name" value="YdeI_bac"/>
</dbReference>
<sequence>MSEPDPKVTAQIDSAKRWRDELRALRAILLDTELSETVKWRNPCYTYDGGNVAMLYALKDCAAVSFFKGSLMSDPNGILLKPGENSQASRWMKFDEGQGVGQMEPILRAYVEEAIELQKSGAKVDFKRDEPLELVPEIQAVLAADPEFKAAFEALTRGRQRGYNLTIGGAKQSKTRTSRIEGYRDRILQGKGIHDCICGLSKRFPRCDGSHKQLKT</sequence>